<sequence length="374" mass="42144">MTASSSQRRMKCFGVSVILVIQFSLLIATGANITSNFTELDVNIDPTSLKTYEDEVEATYGELNLGMNYFEGDILLTQQQKDLINASKNASNIQARDLVRDTAKLWIDAVVPYLLADDLNEASRGYIGSAISEWSGKTCLQFREKTYDDEDYIEFVYEVGCSSYVGRIGGRQTISVGNADGSIICRHGNIVHEIAHSVGFFHEHSRPDRDDYVNVHWGNVESGYEKNFHKETLDTVDPRDVGYDYDSVMHYGEFFFTREPGMRTLEPLDPSASIGQRIGLSEKDVEQGNLLYDCTGIFMSIYSSASKTGIGSSPKKVWDRPLRDHEIKVLRKSKVLKQSHKPSSSEHFSHKGNRSHLQNKHTKVHAKGEKRKHS</sequence>
<reference evidence="5 6" key="1">
    <citation type="submission" date="2022-05" db="EMBL/GenBank/DDBJ databases">
        <authorList>
            <consortium name="Genoscope - CEA"/>
            <person name="William W."/>
        </authorList>
    </citation>
    <scope>NUCLEOTIDE SEQUENCE [LARGE SCALE GENOMIC DNA]</scope>
</reference>
<feature type="disulfide bond" evidence="1">
    <location>
        <begin position="139"/>
        <end position="294"/>
    </location>
</feature>
<feature type="chain" id="PRO_5044976629" description="Metalloendopeptidase" evidence="2">
    <location>
        <begin position="31"/>
        <end position="374"/>
    </location>
</feature>
<keyword evidence="2" id="KW-0732">Signal</keyword>
<feature type="signal peptide" evidence="2">
    <location>
        <begin position="1"/>
        <end position="30"/>
    </location>
</feature>
<evidence type="ECO:0000256" key="3">
    <source>
        <dbReference type="SAM" id="MobiDB-lite"/>
    </source>
</evidence>
<keyword evidence="1 2" id="KW-0645">Protease</keyword>
<keyword evidence="1 2" id="KW-0378">Hydrolase</keyword>
<dbReference type="Proteomes" id="UP001159405">
    <property type="component" value="Unassembled WGS sequence"/>
</dbReference>
<feature type="binding site" evidence="1">
    <location>
        <position position="192"/>
    </location>
    <ligand>
        <name>Zn(2+)</name>
        <dbReference type="ChEBI" id="CHEBI:29105"/>
        <note>catalytic</note>
    </ligand>
</feature>
<comment type="caution">
    <text evidence="1">Lacks conserved residue(s) required for the propagation of feature annotation.</text>
</comment>
<name>A0ABN8NTN8_9CNID</name>
<feature type="binding site" evidence="1">
    <location>
        <position position="196"/>
    </location>
    <ligand>
        <name>Zn(2+)</name>
        <dbReference type="ChEBI" id="CHEBI:29105"/>
        <note>catalytic</note>
    </ligand>
</feature>
<feature type="region of interest" description="Disordered" evidence="3">
    <location>
        <begin position="331"/>
        <end position="374"/>
    </location>
</feature>
<dbReference type="EC" id="3.4.24.-" evidence="2"/>
<feature type="compositionally biased region" description="Basic residues" evidence="3">
    <location>
        <begin position="331"/>
        <end position="340"/>
    </location>
</feature>
<dbReference type="SUPFAM" id="SSF55486">
    <property type="entry name" value="Metalloproteases ('zincins'), catalytic domain"/>
    <property type="match status" value="1"/>
</dbReference>
<dbReference type="PRINTS" id="PR00480">
    <property type="entry name" value="ASTACIN"/>
</dbReference>
<organism evidence="5 6">
    <name type="scientific">Porites lobata</name>
    <dbReference type="NCBI Taxonomy" id="104759"/>
    <lineage>
        <taxon>Eukaryota</taxon>
        <taxon>Metazoa</taxon>
        <taxon>Cnidaria</taxon>
        <taxon>Anthozoa</taxon>
        <taxon>Hexacorallia</taxon>
        <taxon>Scleractinia</taxon>
        <taxon>Fungiina</taxon>
        <taxon>Poritidae</taxon>
        <taxon>Porites</taxon>
    </lineage>
</organism>
<keyword evidence="1 2" id="KW-0862">Zinc</keyword>
<dbReference type="InterPro" id="IPR001506">
    <property type="entry name" value="Peptidase_M12A"/>
</dbReference>
<evidence type="ECO:0000313" key="6">
    <source>
        <dbReference type="Proteomes" id="UP001159405"/>
    </source>
</evidence>
<dbReference type="InterPro" id="IPR024079">
    <property type="entry name" value="MetalloPept_cat_dom_sf"/>
</dbReference>
<dbReference type="PANTHER" id="PTHR10127">
    <property type="entry name" value="DISCOIDIN, CUB, EGF, LAMININ , AND ZINC METALLOPROTEASE DOMAIN CONTAINING"/>
    <property type="match status" value="1"/>
</dbReference>
<evidence type="ECO:0000256" key="1">
    <source>
        <dbReference type="PROSITE-ProRule" id="PRU01211"/>
    </source>
</evidence>
<accession>A0ABN8NTN8</accession>
<proteinExistence type="predicted"/>
<feature type="active site" evidence="1">
    <location>
        <position position="193"/>
    </location>
</feature>
<dbReference type="Pfam" id="PF01400">
    <property type="entry name" value="Astacin"/>
    <property type="match status" value="1"/>
</dbReference>
<evidence type="ECO:0000256" key="2">
    <source>
        <dbReference type="RuleBase" id="RU361183"/>
    </source>
</evidence>
<dbReference type="PROSITE" id="PS51864">
    <property type="entry name" value="ASTACIN"/>
    <property type="match status" value="1"/>
</dbReference>
<keyword evidence="1 2" id="KW-0479">Metal-binding</keyword>
<comment type="cofactor">
    <cofactor evidence="1 2">
        <name>Zn(2+)</name>
        <dbReference type="ChEBI" id="CHEBI:29105"/>
    </cofactor>
    <text evidence="1 2">Binds 1 zinc ion per subunit.</text>
</comment>
<dbReference type="Gene3D" id="3.40.390.10">
    <property type="entry name" value="Collagenase (Catalytic Domain)"/>
    <property type="match status" value="1"/>
</dbReference>
<dbReference type="PANTHER" id="PTHR10127:SF861">
    <property type="entry name" value="DORSAL-VENTRAL PATTERNING PROTEIN TOLLOID-RELATED"/>
    <property type="match status" value="1"/>
</dbReference>
<comment type="caution">
    <text evidence="5">The sequence shown here is derived from an EMBL/GenBank/DDBJ whole genome shotgun (WGS) entry which is preliminary data.</text>
</comment>
<dbReference type="SMART" id="SM00235">
    <property type="entry name" value="ZnMc"/>
    <property type="match status" value="1"/>
</dbReference>
<dbReference type="InterPro" id="IPR034035">
    <property type="entry name" value="Astacin-like_dom"/>
</dbReference>
<protein>
    <recommendedName>
        <fullName evidence="2">Metalloendopeptidase</fullName>
        <ecNumber evidence="2">3.4.24.-</ecNumber>
    </recommendedName>
</protein>
<gene>
    <name evidence="5" type="ORF">PLOB_00025579</name>
</gene>
<keyword evidence="6" id="KW-1185">Reference proteome</keyword>
<keyword evidence="1 2" id="KW-0482">Metalloprotease</keyword>
<keyword evidence="1" id="KW-1015">Disulfide bond</keyword>
<dbReference type="InterPro" id="IPR006026">
    <property type="entry name" value="Peptidase_Metallo"/>
</dbReference>
<evidence type="ECO:0000313" key="5">
    <source>
        <dbReference type="EMBL" id="CAH3116918.1"/>
    </source>
</evidence>
<dbReference type="EMBL" id="CALNXK010000030">
    <property type="protein sequence ID" value="CAH3116918.1"/>
    <property type="molecule type" value="Genomic_DNA"/>
</dbReference>
<feature type="binding site" evidence="1">
    <location>
        <position position="202"/>
    </location>
    <ligand>
        <name>Zn(2+)</name>
        <dbReference type="ChEBI" id="CHEBI:29105"/>
        <note>catalytic</note>
    </ligand>
</feature>
<evidence type="ECO:0000259" key="4">
    <source>
        <dbReference type="PROSITE" id="PS51864"/>
    </source>
</evidence>
<feature type="compositionally biased region" description="Basic residues" evidence="3">
    <location>
        <begin position="350"/>
        <end position="374"/>
    </location>
</feature>
<feature type="domain" description="Peptidase M12A" evidence="4">
    <location>
        <begin position="97"/>
        <end position="295"/>
    </location>
</feature>
<dbReference type="CDD" id="cd04280">
    <property type="entry name" value="ZnMc_astacin_like"/>
    <property type="match status" value="1"/>
</dbReference>